<evidence type="ECO:0000313" key="1">
    <source>
        <dbReference type="EMBL" id="SYX90212.1"/>
    </source>
</evidence>
<reference evidence="2" key="1">
    <citation type="submission" date="2018-08" db="EMBL/GenBank/DDBJ databases">
        <authorList>
            <person name="Blom J."/>
        </authorList>
    </citation>
    <scope>NUCLEOTIDE SEQUENCE [LARGE SCALE GENOMIC DNA]</scope>
    <source>
        <strain evidence="2">CCOS 865</strain>
    </source>
</reference>
<protein>
    <submittedName>
        <fullName evidence="1">Uncharacterized protein</fullName>
    </submittedName>
</protein>
<accession>A0A383RT33</accession>
<dbReference type="AlphaFoldDB" id="A0A383RT33"/>
<gene>
    <name evidence="1" type="ORF">CCOS865_02478</name>
</gene>
<dbReference type="Proteomes" id="UP000263595">
    <property type="component" value="Unassembled WGS sequence"/>
</dbReference>
<proteinExistence type="predicted"/>
<name>A0A383RT33_9PSED</name>
<organism evidence="1 2">
    <name type="scientific">Pseudomonas reidholzensis</name>
    <dbReference type="NCBI Taxonomy" id="1785162"/>
    <lineage>
        <taxon>Bacteria</taxon>
        <taxon>Pseudomonadati</taxon>
        <taxon>Pseudomonadota</taxon>
        <taxon>Gammaproteobacteria</taxon>
        <taxon>Pseudomonadales</taxon>
        <taxon>Pseudomonadaceae</taxon>
        <taxon>Pseudomonas</taxon>
    </lineage>
</organism>
<keyword evidence="2" id="KW-1185">Reference proteome</keyword>
<evidence type="ECO:0000313" key="2">
    <source>
        <dbReference type="Proteomes" id="UP000263595"/>
    </source>
</evidence>
<sequence length="67" mass="7542">MRPRFVIVPAVPTDKRSPVRGVHCAVEAIFIGFDLYDTVEKLRLAPTFNRRADAEAECLRRNQTGIG</sequence>
<dbReference type="EMBL" id="UNOZ01000017">
    <property type="protein sequence ID" value="SYX90212.1"/>
    <property type="molecule type" value="Genomic_DNA"/>
</dbReference>